<feature type="transmembrane region" description="Helical" evidence="1">
    <location>
        <begin position="28"/>
        <end position="50"/>
    </location>
</feature>
<evidence type="ECO:0000256" key="1">
    <source>
        <dbReference type="SAM" id="Phobius"/>
    </source>
</evidence>
<feature type="transmembrane region" description="Helical" evidence="1">
    <location>
        <begin position="90"/>
        <end position="114"/>
    </location>
</feature>
<sequence length="250" mass="27129">MNSTLSTVVQVLKPPLDLLADVGKLNPGFTSIAVMLPILAAAMAAALSYFDNDPATAFLIGVVAAAFLILLLVVSAIAKGIPDLTATIVWFVRFVLMMFALVLAVLFTSVVFAWPREPHCIFTVKRDAACAAVGAVTAPSTTAPSAGAAPPPQAQWEDYRVFPHYLGTDLTKVDALRRTLVGRGWSVQRPEDMEGKLRGSWNEIRVNAEMDRAAAERLANDVSTGLDGRPIRIRIHPRVRVDRPEIWISN</sequence>
<evidence type="ECO:0000313" key="2">
    <source>
        <dbReference type="EMBL" id="AVO47294.1"/>
    </source>
</evidence>
<organism evidence="2 3">
    <name type="scientific">Phreatobacter cathodiphilus</name>
    <dbReference type="NCBI Taxonomy" id="1868589"/>
    <lineage>
        <taxon>Bacteria</taxon>
        <taxon>Pseudomonadati</taxon>
        <taxon>Pseudomonadota</taxon>
        <taxon>Alphaproteobacteria</taxon>
        <taxon>Hyphomicrobiales</taxon>
        <taxon>Phreatobacteraceae</taxon>
        <taxon>Phreatobacter</taxon>
    </lineage>
</organism>
<name>A0A2S0NGJ2_9HYPH</name>
<proteinExistence type="predicted"/>
<keyword evidence="1" id="KW-0812">Transmembrane</keyword>
<keyword evidence="1" id="KW-0472">Membrane</keyword>
<keyword evidence="3" id="KW-1185">Reference proteome</keyword>
<protein>
    <submittedName>
        <fullName evidence="2">Uncharacterized protein</fullName>
    </submittedName>
</protein>
<gene>
    <name evidence="2" type="ORF">C6569_20845</name>
</gene>
<reference evidence="2 3" key="1">
    <citation type="submission" date="2018-03" db="EMBL/GenBank/DDBJ databases">
        <title>Genome sequencing of Phreatobacter sp.</title>
        <authorList>
            <person name="Kim S.-J."/>
            <person name="Heo J."/>
            <person name="Kwon S.-W."/>
        </authorList>
    </citation>
    <scope>NUCLEOTIDE SEQUENCE [LARGE SCALE GENOMIC DNA]</scope>
    <source>
        <strain evidence="2 3">S-12</strain>
    </source>
</reference>
<dbReference type="AlphaFoldDB" id="A0A2S0NGJ2"/>
<keyword evidence="1" id="KW-1133">Transmembrane helix</keyword>
<dbReference type="Proteomes" id="UP000237889">
    <property type="component" value="Chromosome"/>
</dbReference>
<dbReference type="EMBL" id="CP027668">
    <property type="protein sequence ID" value="AVO47294.1"/>
    <property type="molecule type" value="Genomic_DNA"/>
</dbReference>
<dbReference type="KEGG" id="phr:C6569_20845"/>
<feature type="transmembrane region" description="Helical" evidence="1">
    <location>
        <begin position="57"/>
        <end position="78"/>
    </location>
</feature>
<evidence type="ECO:0000313" key="3">
    <source>
        <dbReference type="Proteomes" id="UP000237889"/>
    </source>
</evidence>
<accession>A0A2S0NGJ2</accession>